<feature type="transmembrane region" description="Helical" evidence="1">
    <location>
        <begin position="39"/>
        <end position="57"/>
    </location>
</feature>
<keyword evidence="1" id="KW-0812">Transmembrane</keyword>
<dbReference type="Pfam" id="PF07331">
    <property type="entry name" value="TctB"/>
    <property type="match status" value="1"/>
</dbReference>
<feature type="transmembrane region" description="Helical" evidence="1">
    <location>
        <begin position="90"/>
        <end position="107"/>
    </location>
</feature>
<keyword evidence="1" id="KW-0472">Membrane</keyword>
<keyword evidence="1" id="KW-1133">Transmembrane helix</keyword>
<organism evidence="3 4">
    <name type="scientific">Bacillus timonensis</name>
    <dbReference type="NCBI Taxonomy" id="1033734"/>
    <lineage>
        <taxon>Bacteria</taxon>
        <taxon>Bacillati</taxon>
        <taxon>Bacillota</taxon>
        <taxon>Bacilli</taxon>
        <taxon>Bacillales</taxon>
        <taxon>Bacillaceae</taxon>
        <taxon>Bacillus</taxon>
    </lineage>
</organism>
<dbReference type="Proteomes" id="UP000306477">
    <property type="component" value="Unassembled WGS sequence"/>
</dbReference>
<sequence length="161" mass="18250">MKMTMNRIIPPFLILLAFGFFALCFTVEGHKITDPTSAVFLPGVTAVLMIICSFLIAKKGVSASDPSDAVEIDDDGKTLVEVEKITRKQLIIRLVLFVVVVLLFAYLMNYLNFMILSFIYLIVAMFMLERKRIVISLINSIVISVVFYFLFSFVFKIVFPS</sequence>
<name>A0A4S3PM99_9BACI</name>
<reference evidence="3 4" key="1">
    <citation type="journal article" date="2019" name="Indoor Air">
        <title>Impacts of indoor surface finishes on bacterial viability.</title>
        <authorList>
            <person name="Hu J."/>
            <person name="Maamar S.B."/>
            <person name="Glawe A.J."/>
            <person name="Gottel N."/>
            <person name="Gilbert J.A."/>
            <person name="Hartmann E.M."/>
        </authorList>
    </citation>
    <scope>NUCLEOTIDE SEQUENCE [LARGE SCALE GENOMIC DNA]</scope>
    <source>
        <strain evidence="3 4">AF060A6</strain>
    </source>
</reference>
<feature type="domain" description="DUF1468" evidence="2">
    <location>
        <begin position="13"/>
        <end position="160"/>
    </location>
</feature>
<dbReference type="OrthoDB" id="2970502at2"/>
<proteinExistence type="predicted"/>
<evidence type="ECO:0000259" key="2">
    <source>
        <dbReference type="Pfam" id="PF07331"/>
    </source>
</evidence>
<feature type="transmembrane region" description="Helical" evidence="1">
    <location>
        <begin position="113"/>
        <end position="129"/>
    </location>
</feature>
<keyword evidence="4" id="KW-1185">Reference proteome</keyword>
<comment type="caution">
    <text evidence="3">The sequence shown here is derived from an EMBL/GenBank/DDBJ whole genome shotgun (WGS) entry which is preliminary data.</text>
</comment>
<dbReference type="AlphaFoldDB" id="A0A4S3PM99"/>
<feature type="transmembrane region" description="Helical" evidence="1">
    <location>
        <begin position="141"/>
        <end position="159"/>
    </location>
</feature>
<evidence type="ECO:0000313" key="3">
    <source>
        <dbReference type="EMBL" id="THE10518.1"/>
    </source>
</evidence>
<gene>
    <name evidence="3" type="ORF">E1I69_18530</name>
</gene>
<dbReference type="InterPro" id="IPR009936">
    <property type="entry name" value="DUF1468"/>
</dbReference>
<accession>A0A4S3PM99</accession>
<protein>
    <submittedName>
        <fullName evidence="3">Tripartite tricarboxylate transporter TctB family protein</fullName>
    </submittedName>
</protein>
<evidence type="ECO:0000313" key="4">
    <source>
        <dbReference type="Proteomes" id="UP000306477"/>
    </source>
</evidence>
<dbReference type="EMBL" id="SLUB01000045">
    <property type="protein sequence ID" value="THE10518.1"/>
    <property type="molecule type" value="Genomic_DNA"/>
</dbReference>
<evidence type="ECO:0000256" key="1">
    <source>
        <dbReference type="SAM" id="Phobius"/>
    </source>
</evidence>